<protein>
    <recommendedName>
        <fullName evidence="4">Chromosome segregation ATPase</fullName>
    </recommendedName>
</protein>
<dbReference type="Proteomes" id="UP000018300">
    <property type="component" value="Unassembled WGS sequence"/>
</dbReference>
<feature type="coiled-coil region" evidence="1">
    <location>
        <begin position="1121"/>
        <end position="1148"/>
    </location>
</feature>
<keyword evidence="1" id="KW-0175">Coiled coil</keyword>
<gene>
    <name evidence="2" type="ORF">BN569_00487</name>
</gene>
<organism evidence="2 3">
    <name type="scientific">Eshraghiella crossota CAG:259</name>
    <dbReference type="NCBI Taxonomy" id="1263062"/>
    <lineage>
        <taxon>Bacteria</taxon>
        <taxon>Bacillati</taxon>
        <taxon>Bacillota</taxon>
        <taxon>Clostridia</taxon>
        <taxon>Lachnospirales</taxon>
        <taxon>Lachnospiraceae</taxon>
        <taxon>Eshraghiella</taxon>
    </lineage>
</organism>
<feature type="coiled-coil region" evidence="1">
    <location>
        <begin position="530"/>
        <end position="564"/>
    </location>
</feature>
<evidence type="ECO:0008006" key="4">
    <source>
        <dbReference type="Google" id="ProtNLM"/>
    </source>
</evidence>
<proteinExistence type="predicted"/>
<feature type="coiled-coil region" evidence="1">
    <location>
        <begin position="318"/>
        <end position="385"/>
    </location>
</feature>
<comment type="caution">
    <text evidence="2">The sequence shown here is derived from an EMBL/GenBank/DDBJ whole genome shotgun (WGS) entry which is preliminary data.</text>
</comment>
<dbReference type="EMBL" id="CAYU010000049">
    <property type="protein sequence ID" value="CCY76913.1"/>
    <property type="molecule type" value="Genomic_DNA"/>
</dbReference>
<name>R5LCP8_9FIRM</name>
<feature type="coiled-coil region" evidence="1">
    <location>
        <begin position="476"/>
        <end position="503"/>
    </location>
</feature>
<reference evidence="2" key="1">
    <citation type="submission" date="2012-11" db="EMBL/GenBank/DDBJ databases">
        <title>Dependencies among metagenomic species, viruses, plasmids and units of genetic variation.</title>
        <authorList>
            <person name="Nielsen H.B."/>
            <person name="Almeida M."/>
            <person name="Juncker A.S."/>
            <person name="Rasmussen S."/>
            <person name="Li J."/>
            <person name="Sunagawa S."/>
            <person name="Plichta D."/>
            <person name="Gautier L."/>
            <person name="Le Chatelier E."/>
            <person name="Peletier E."/>
            <person name="Bonde I."/>
            <person name="Nielsen T."/>
            <person name="Manichanh C."/>
            <person name="Arumugam M."/>
            <person name="Batto J."/>
            <person name="Santos M.B.Q.D."/>
            <person name="Blom N."/>
            <person name="Borruel N."/>
            <person name="Burgdorf K.S."/>
            <person name="Boumezbeur F."/>
            <person name="Casellas F."/>
            <person name="Dore J."/>
            <person name="Guarner F."/>
            <person name="Hansen T."/>
            <person name="Hildebrand F."/>
            <person name="Kaas R.S."/>
            <person name="Kennedy S."/>
            <person name="Kristiansen K."/>
            <person name="Kultima J.R."/>
            <person name="Leonard P."/>
            <person name="Levenez F."/>
            <person name="Lund O."/>
            <person name="Moumen B."/>
            <person name="Le Paslier D."/>
            <person name="Pons N."/>
            <person name="Pedersen O."/>
            <person name="Prifti E."/>
            <person name="Qin J."/>
            <person name="Raes J."/>
            <person name="Tap J."/>
            <person name="Tims S."/>
            <person name="Ussery D.W."/>
            <person name="Yamada T."/>
            <person name="MetaHit consortium"/>
            <person name="Renault P."/>
            <person name="Sicheritz-Ponten T."/>
            <person name="Bork P."/>
            <person name="Wang J."/>
            <person name="Brunak S."/>
            <person name="Ehrlich S.D."/>
        </authorList>
    </citation>
    <scope>NUCLEOTIDE SEQUENCE [LARGE SCALE GENOMIC DNA]</scope>
</reference>
<evidence type="ECO:0000313" key="3">
    <source>
        <dbReference type="Proteomes" id="UP000018300"/>
    </source>
</evidence>
<evidence type="ECO:0000313" key="2">
    <source>
        <dbReference type="EMBL" id="CCY76913.1"/>
    </source>
</evidence>
<evidence type="ECO:0000256" key="1">
    <source>
        <dbReference type="SAM" id="Coils"/>
    </source>
</evidence>
<sequence>MPQINRIRVNNVKYNFGTQYYDDFFMRFSCRNTIYDLANGGGKSVLMLLLLQNMIPNCTLDDKQPIEKLFRPGCDNTTIHSLIEWKLDAGCVKNGMKYMTTGFCARKAKENSDNAERKNETANIEYFNYCIFYKEFGDNDIKNLPLSKGNERITYNGLKSYLRDLEKKDYGIEVRIFERKGDYQNFISEYGLHESQWEIIRGINKTEGHVRTYFETNYKTTRKVIEDLLIEGIIEKSYNNRIRKGNEDDSQMAKTLFDMKEKLTELSKRKTDIDKYDEQIRLINVFTDKMGEYKKIFEEKKKTENELIRCLCVCRMRLAGERAKIEELCNRKEELAAHINEIKRRTAIAEIETETVELEQLEKLIAETAAEKETLLSSYDRLKENLRYVKAASDYFDYVENKARYDELKELISNSTWNREDVLKELSELAAFKKTIVDRKTTELEARIDEIKTLTEKVCTERDEAADKKLNVYGEINKNQGQLKQLKNEIEELNKNTDELMLRCNLTSNAGIEDIISKAEDMLKSSDKALSGYTSHISEEENNISDLNREYLKTETEISFIKNDEERAAILYEKEQQLLKDLNQIKNVYGENDIGQLIEKIEKVLAEITENIVEVKGRIKYLGNYEKAISENKLPEYDRCYEEVLSYLKSRYDDVKSGAEYIALMDENERSDYIAENPMLPYMIFAGDSYEEIKHDEMLYSLNTGSYIIPIIKKDNILRICKENMVGACHDLSFIFNETGTNSELIKISEDIDKEKDTLAGLNDKYNVISKDLYFCQYAENKLNDSSSYGVPEDLKEEKERLISYLGRISDDMEMSKKRLESYRTSLEREQAHNGETADNLLLYKKIKENTDRLASLYDETRTCEKLTGGLTKEHAELSRKVRSFDVLLTEKENIRKSFEEEAASINKEYKEKFESYFNGEAKEPDIEEDEINTRAGALRKIISDEIGELADKEKQLAHYDALIKKNIDNLKYYGFTLDEAKKAKDEGLFSKASVDERLVIKNQLDKIKSEIDKTDGIINSEQAQKNRIEGSIWHGKKLYEEQYGEFIRKKFNDPQAYIVTGRQEISSITSGIQNIEKELKNIDENNRDLIVMERDIGRIFRTMGIYIPEDGLTDENIAVDDDITENYEEIEKNYDRLKRDEQRKKTAFLNDKQKLSDDLYGLEAYDLAAEIKLSLNAPETAEDVEDMVNGLRETSDYIALERDNVEQGIRDLQQIADNFEERCIQICSNIRTELERLPKLSKINLDGESVPVITLQIPYIKEEFYKEKMTTYINDTIARADIFDTQDDKLKYIKNQLSWKKLFSVIVSDMNSIRLCLYKREHIKDRSRYLKYEEAVGSTGQSQGIYIQFLISVIHYISSINSSYDMGISGNTIFIDNPFGAAKDIYIWEPIFKLLKTNHVQLIVPARGATPAITRMFDVNYILGQKMAGDRQQTVVVDYRSQVNTEDSDYNVTEFTQTTLKLD</sequence>
<accession>R5LCP8</accession>